<evidence type="ECO:0000313" key="12">
    <source>
        <dbReference type="Proteomes" id="UP000324022"/>
    </source>
</evidence>
<dbReference type="Pfam" id="PF00364">
    <property type="entry name" value="Biotin_lipoyl"/>
    <property type="match status" value="1"/>
</dbReference>
<evidence type="ECO:0000256" key="6">
    <source>
        <dbReference type="PROSITE-ProRule" id="PRU00409"/>
    </source>
</evidence>
<dbReference type="Pfam" id="PF02785">
    <property type="entry name" value="Biotin_carb_C"/>
    <property type="match status" value="1"/>
</dbReference>
<dbReference type="Pfam" id="PF01039">
    <property type="entry name" value="Carboxyl_trans"/>
    <property type="match status" value="1"/>
</dbReference>
<feature type="domain" description="CoA carboxyltransferase C-terminal" evidence="10">
    <location>
        <begin position="884"/>
        <end position="1143"/>
    </location>
</feature>
<evidence type="ECO:0000259" key="10">
    <source>
        <dbReference type="PROSITE" id="PS50989"/>
    </source>
</evidence>
<dbReference type="GO" id="GO:0046872">
    <property type="term" value="F:metal ion binding"/>
    <property type="evidence" value="ECO:0007669"/>
    <property type="project" value="InterPro"/>
</dbReference>
<keyword evidence="2" id="KW-0436">Ligase</keyword>
<dbReference type="EMBL" id="OOIN01000033">
    <property type="protein sequence ID" value="SPO30399.1"/>
    <property type="molecule type" value="Genomic_DNA"/>
</dbReference>
<feature type="domain" description="ATP-grasp" evidence="8">
    <location>
        <begin position="128"/>
        <end position="335"/>
    </location>
</feature>
<dbReference type="SUPFAM" id="SSF51230">
    <property type="entry name" value="Single hybrid motif"/>
    <property type="match status" value="1"/>
</dbReference>
<dbReference type="PROSITE" id="PS50989">
    <property type="entry name" value="COA_CT_CTER"/>
    <property type="match status" value="1"/>
</dbReference>
<evidence type="ECO:0000256" key="1">
    <source>
        <dbReference type="ARBA" id="ARBA00001953"/>
    </source>
</evidence>
<dbReference type="PANTHER" id="PTHR48095:SF2">
    <property type="entry name" value="BIOTIN CARBOXYLASE, CHLOROPLASTIC"/>
    <property type="match status" value="1"/>
</dbReference>
<evidence type="ECO:0000256" key="3">
    <source>
        <dbReference type="ARBA" id="ARBA00022741"/>
    </source>
</evidence>
<keyword evidence="11" id="KW-0670">Pyruvate</keyword>
<dbReference type="InterPro" id="IPR011761">
    <property type="entry name" value="ATP-grasp"/>
</dbReference>
<dbReference type="PANTHER" id="PTHR48095">
    <property type="entry name" value="PYRUVATE CARBOXYLASE SUBUNIT A"/>
    <property type="match status" value="1"/>
</dbReference>
<dbReference type="SUPFAM" id="SSF51246">
    <property type="entry name" value="Rudiment single hybrid motif"/>
    <property type="match status" value="1"/>
</dbReference>
<keyword evidence="5" id="KW-0092">Biotin</keyword>
<dbReference type="InterPro" id="IPR016185">
    <property type="entry name" value="PreATP-grasp_dom_sf"/>
</dbReference>
<dbReference type="InterPro" id="IPR001882">
    <property type="entry name" value="Biotin_BS"/>
</dbReference>
<dbReference type="CDD" id="cd06850">
    <property type="entry name" value="biotinyl_domain"/>
    <property type="match status" value="1"/>
</dbReference>
<proteinExistence type="predicted"/>
<evidence type="ECO:0000313" key="11">
    <source>
        <dbReference type="EMBL" id="SPO30399.1"/>
    </source>
</evidence>
<evidence type="ECO:0000259" key="9">
    <source>
        <dbReference type="PROSITE" id="PS50979"/>
    </source>
</evidence>
<dbReference type="InterPro" id="IPR034733">
    <property type="entry name" value="AcCoA_carboxyl_beta"/>
</dbReference>
<reference evidence="11 12" key="1">
    <citation type="submission" date="2018-03" db="EMBL/GenBank/DDBJ databases">
        <authorList>
            <person name="Guldener U."/>
        </authorList>
    </citation>
    <scope>NUCLEOTIDE SEQUENCE [LARGE SCALE GENOMIC DNA]</scope>
    <source>
        <strain evidence="11 12">NBRC100155</strain>
    </source>
</reference>
<dbReference type="InterPro" id="IPR005479">
    <property type="entry name" value="CPAse_ATP-bd"/>
</dbReference>
<accession>A0A5C3EMD1</accession>
<evidence type="ECO:0000259" key="8">
    <source>
        <dbReference type="PROSITE" id="PS50975"/>
    </source>
</evidence>
<evidence type="ECO:0000256" key="2">
    <source>
        <dbReference type="ARBA" id="ARBA00022598"/>
    </source>
</evidence>
<dbReference type="SUPFAM" id="SSF52096">
    <property type="entry name" value="ClpP/crotonase"/>
    <property type="match status" value="2"/>
</dbReference>
<dbReference type="GO" id="GO:0016874">
    <property type="term" value="F:ligase activity"/>
    <property type="evidence" value="ECO:0007669"/>
    <property type="project" value="UniProtKB-KW"/>
</dbReference>
<dbReference type="Pfam" id="PF00289">
    <property type="entry name" value="Biotin_carb_N"/>
    <property type="match status" value="1"/>
</dbReference>
<dbReference type="OrthoDB" id="196847at2759"/>
<evidence type="ECO:0000256" key="4">
    <source>
        <dbReference type="ARBA" id="ARBA00022840"/>
    </source>
</evidence>
<dbReference type="InterPro" id="IPR011764">
    <property type="entry name" value="Biotin_carboxylation_dom"/>
</dbReference>
<dbReference type="InterPro" id="IPR000089">
    <property type="entry name" value="Biotin_lipoyl"/>
</dbReference>
<dbReference type="SUPFAM" id="SSF56059">
    <property type="entry name" value="Glutathione synthetase ATP-binding domain-like"/>
    <property type="match status" value="1"/>
</dbReference>
<dbReference type="PROSITE" id="PS50968">
    <property type="entry name" value="BIOTINYL_LIPOYL"/>
    <property type="match status" value="1"/>
</dbReference>
<dbReference type="InterPro" id="IPR011763">
    <property type="entry name" value="COA_CT_C"/>
</dbReference>
<name>A0A5C3EMD1_9BASI</name>
<dbReference type="SMART" id="SM00878">
    <property type="entry name" value="Biotin_carb_C"/>
    <property type="match status" value="1"/>
</dbReference>
<dbReference type="InterPro" id="IPR011053">
    <property type="entry name" value="Single_hybrid_motif"/>
</dbReference>
<sequence>MLEPKRILIANRGEIACRLIRTYQLFPLSPSTPRLQSVAIYTPSEYNALHVSLADASHRLSGEGPRAYLDSEAIVAAAKQHQCWGVAPGYGFLSEDARFAKLCEENGLVFLGPTDGQLAKLGDKVVARELAKSLNVPVLEGTDASSSSAREDILKFASTVPAGGKIILKAANGGGGRGIRVVPIQPNPTETTRAITEAYESCTREAAASFGDGKVYAERFLVNAKHVEVQVLGDGLGGVCHFWDRECSLQRRNQKLIEIAPAPHLPPQLRTEMLNAALRLAAEVKLRSLATIEFLVEEGGNFYFMEANPRIQVEHTITENVTGHDLVALQLLVGLGHSLRDLGLTEASASPFPSKTAIQTRVNAESFRGETDQTHPESGSISSLIWPVGGSVRIETAAHAPHPRLGQYTVNPLFDSLLAKVIVTAPTYESAVDAAKRALEGTSISGVRTNIPFLLALLSDGGVKKGLQHIHTVQAGFKGYLDYSNRIQAEIEVQHGGTNAERVQGAQQKEGWKEQPGKHAVKSHLTGMVIKVTVKEGETIVVGQELAVLEAMKMEHVIRSSVGGVVDKVVVKQSGVVNSSDVLLVLDTSSNSSDAFGEDSALLAAAAAEDPNVPRPELKELQQRRLAIADAGRTAAVTKRHARGFRTVRENLSMLIDPDSLIEYGDLALAAQRKRTPLPDLIAKTSGDGLVTGFARIQGHTVGLIMGDYMVLAGTQGYFHHLKLDRILMAVLSHPAPLVLYAEGGGGRPGDTDHQTASGLMTPSFALMGQVQAQGIPIVGVANGYVFAGNAAILGTCDIVIATKGGNAVLANGQKVGSTSIGMAGTAMIEAGGLGVFGSDEIGPTSIHAVTGGVDVVVDDEDAAAAMTRKIMSFFTTPQLAERQWDYSSDAKLLRTCVPSVAERRRAFDMRRVISLLVDDNTFVELSPHWGPDMITGFARIKGHAVAILANDPTAPLGGAIDINAALKAIRLLKLLTRTRAVHLISLCDTPGFMVGPQFERSSSSGGSFRTFGDWFTAAAQFTQSGGRFVGLVVRRAFGLGAMAMLGGSTLSGSICASWPTGSMGSMALEGAVQLSMKKQLAEIKDEAERKKVAEQAVEQLYKGGRAINVASMTEIDTVLDPAETRDWLARMVKDVLGERKATYKTRRAKLADPHL</sequence>
<dbReference type="AlphaFoldDB" id="A0A5C3EMD1"/>
<dbReference type="InterPro" id="IPR011054">
    <property type="entry name" value="Rudment_hybrid_motif"/>
</dbReference>
<dbReference type="GO" id="GO:0005524">
    <property type="term" value="F:ATP binding"/>
    <property type="evidence" value="ECO:0007669"/>
    <property type="project" value="UniProtKB-UniRule"/>
</dbReference>
<gene>
    <name evidence="11" type="ORF">UTRI_06329</name>
</gene>
<evidence type="ECO:0000256" key="5">
    <source>
        <dbReference type="ARBA" id="ARBA00023267"/>
    </source>
</evidence>
<dbReference type="InterPro" id="IPR005482">
    <property type="entry name" value="Biotin_COase_C"/>
</dbReference>
<evidence type="ECO:0000259" key="7">
    <source>
        <dbReference type="PROSITE" id="PS50968"/>
    </source>
</evidence>
<keyword evidence="12" id="KW-1185">Reference proteome</keyword>
<dbReference type="Proteomes" id="UP000324022">
    <property type="component" value="Unassembled WGS sequence"/>
</dbReference>
<dbReference type="PROSITE" id="PS00188">
    <property type="entry name" value="BIOTIN"/>
    <property type="match status" value="1"/>
</dbReference>
<dbReference type="Gene3D" id="2.40.50.100">
    <property type="match status" value="1"/>
</dbReference>
<dbReference type="InterPro" id="IPR051602">
    <property type="entry name" value="ACC_Biotin_Carboxylase"/>
</dbReference>
<protein>
    <submittedName>
        <fullName evidence="11">Related to PYC2 - pyruvate carboxylase 2</fullName>
    </submittedName>
</protein>
<dbReference type="InterPro" id="IPR029045">
    <property type="entry name" value="ClpP/crotonase-like_dom_sf"/>
</dbReference>
<dbReference type="PROSITE" id="PS50975">
    <property type="entry name" value="ATP_GRASP"/>
    <property type="match status" value="1"/>
</dbReference>
<dbReference type="SUPFAM" id="SSF52440">
    <property type="entry name" value="PreATP-grasp domain"/>
    <property type="match status" value="1"/>
</dbReference>
<keyword evidence="4 6" id="KW-0067">ATP-binding</keyword>
<dbReference type="InterPro" id="IPR005481">
    <property type="entry name" value="BC-like_N"/>
</dbReference>
<dbReference type="PROSITE" id="PS50979">
    <property type="entry name" value="BC"/>
    <property type="match status" value="1"/>
</dbReference>
<dbReference type="Gene3D" id="3.90.226.10">
    <property type="entry name" value="2-enoyl-CoA Hydratase, Chain A, domain 1"/>
    <property type="match status" value="2"/>
</dbReference>
<dbReference type="PROSITE" id="PS00867">
    <property type="entry name" value="CPSASE_2"/>
    <property type="match status" value="1"/>
</dbReference>
<organism evidence="11 12">
    <name type="scientific">Ustilago trichophora</name>
    <dbReference type="NCBI Taxonomy" id="86804"/>
    <lineage>
        <taxon>Eukaryota</taxon>
        <taxon>Fungi</taxon>
        <taxon>Dikarya</taxon>
        <taxon>Basidiomycota</taxon>
        <taxon>Ustilaginomycotina</taxon>
        <taxon>Ustilaginomycetes</taxon>
        <taxon>Ustilaginales</taxon>
        <taxon>Ustilaginaceae</taxon>
        <taxon>Ustilago</taxon>
    </lineage>
</organism>
<comment type="cofactor">
    <cofactor evidence="1">
        <name>biotin</name>
        <dbReference type="ChEBI" id="CHEBI:57586"/>
    </cofactor>
</comment>
<feature type="domain" description="Biotin carboxylation" evidence="9">
    <location>
        <begin position="3"/>
        <end position="478"/>
    </location>
</feature>
<keyword evidence="3 6" id="KW-0547">Nucleotide-binding</keyword>
<feature type="domain" description="Lipoyl-binding" evidence="7">
    <location>
        <begin position="510"/>
        <end position="587"/>
    </location>
</feature>
<dbReference type="Gene3D" id="3.30.470.20">
    <property type="entry name" value="ATP-grasp fold, B domain"/>
    <property type="match status" value="1"/>
</dbReference>
<dbReference type="Pfam" id="PF02786">
    <property type="entry name" value="CPSase_L_D2"/>
    <property type="match status" value="1"/>
</dbReference>